<feature type="domain" description="Nudix hydrolase" evidence="13">
    <location>
        <begin position="49"/>
        <end position="185"/>
    </location>
</feature>
<dbReference type="GO" id="GO:0004452">
    <property type="term" value="F:isopentenyl-diphosphate delta-isomerase activity"/>
    <property type="evidence" value="ECO:0007669"/>
    <property type="project" value="UniProtKB-UniRule"/>
</dbReference>
<dbReference type="HAMAP" id="MF_00202">
    <property type="entry name" value="Idi"/>
    <property type="match status" value="1"/>
</dbReference>
<keyword evidence="8 10" id="KW-0414">Isoprene biosynthesis</keyword>
<comment type="cofactor">
    <cofactor evidence="10">
        <name>Mg(2+)</name>
        <dbReference type="ChEBI" id="CHEBI:18420"/>
    </cofactor>
    <text evidence="10">Binds 1 Mg(2+) ion per subunit. The magnesium ion binds only when substrate is bound.</text>
</comment>
<feature type="binding site" evidence="10">
    <location>
        <position position="51"/>
    </location>
    <ligand>
        <name>Mn(2+)</name>
        <dbReference type="ChEBI" id="CHEBI:29035"/>
    </ligand>
</feature>
<evidence type="ECO:0000256" key="1">
    <source>
        <dbReference type="ARBA" id="ARBA00004826"/>
    </source>
</evidence>
<proteinExistence type="inferred from homology"/>
<evidence type="ECO:0000313" key="14">
    <source>
        <dbReference type="EMBL" id="ACV23418.1"/>
    </source>
</evidence>
<evidence type="ECO:0000256" key="10">
    <source>
        <dbReference type="HAMAP-Rule" id="MF_00202"/>
    </source>
</evidence>
<accession>C7N1X7</accession>
<dbReference type="STRING" id="471855.Shel_24100"/>
<evidence type="ECO:0000256" key="3">
    <source>
        <dbReference type="ARBA" id="ARBA00012057"/>
    </source>
</evidence>
<comment type="subcellular location">
    <subcellularLocation>
        <location evidence="10">Cytoplasm</location>
    </subcellularLocation>
</comment>
<dbReference type="GO" id="GO:0005737">
    <property type="term" value="C:cytoplasm"/>
    <property type="evidence" value="ECO:0007669"/>
    <property type="project" value="UniProtKB-SubCell"/>
</dbReference>
<dbReference type="InterPro" id="IPR015797">
    <property type="entry name" value="NUDIX_hydrolase-like_dom_sf"/>
</dbReference>
<dbReference type="eggNOG" id="COG1443">
    <property type="taxonomic scope" value="Bacteria"/>
</dbReference>
<evidence type="ECO:0000256" key="8">
    <source>
        <dbReference type="ARBA" id="ARBA00023229"/>
    </source>
</evidence>
<dbReference type="PANTHER" id="PTHR10885">
    <property type="entry name" value="ISOPENTENYL-DIPHOSPHATE DELTA-ISOMERASE"/>
    <property type="match status" value="1"/>
</dbReference>
<dbReference type="KEGG" id="shi:Shel_24100"/>
<evidence type="ECO:0000256" key="5">
    <source>
        <dbReference type="ARBA" id="ARBA00022723"/>
    </source>
</evidence>
<dbReference type="Pfam" id="PF00293">
    <property type="entry name" value="NUDIX"/>
    <property type="match status" value="1"/>
</dbReference>
<comment type="catalytic activity">
    <reaction evidence="10">
        <text>isopentenyl diphosphate = dimethylallyl diphosphate</text>
        <dbReference type="Rhea" id="RHEA:23284"/>
        <dbReference type="ChEBI" id="CHEBI:57623"/>
        <dbReference type="ChEBI" id="CHEBI:128769"/>
        <dbReference type="EC" id="5.3.3.2"/>
    </reaction>
</comment>
<name>C7N1X7_SLAHD</name>
<dbReference type="HOGENOM" id="CLU_060552_2_1_11"/>
<dbReference type="NCBIfam" id="NF002995">
    <property type="entry name" value="PRK03759.1"/>
    <property type="match status" value="1"/>
</dbReference>
<keyword evidence="4 10" id="KW-0963">Cytoplasm</keyword>
<feature type="binding site" evidence="10">
    <location>
        <position position="45"/>
    </location>
    <ligand>
        <name>Mn(2+)</name>
        <dbReference type="ChEBI" id="CHEBI:29035"/>
    </ligand>
</feature>
<dbReference type="Gene3D" id="3.90.79.10">
    <property type="entry name" value="Nucleoside Triphosphate Pyrophosphohydrolase"/>
    <property type="match status" value="1"/>
</dbReference>
<reference evidence="14 15" key="1">
    <citation type="journal article" date="2009" name="Stand. Genomic Sci.">
        <title>Complete genome sequence of Slackia heliotrinireducens type strain (RHS 1).</title>
        <authorList>
            <person name="Pukall R."/>
            <person name="Lapidus A."/>
            <person name="Nolan M."/>
            <person name="Copeland A."/>
            <person name="Glavina Del Rio T."/>
            <person name="Lucas S."/>
            <person name="Chen F."/>
            <person name="Tice H."/>
            <person name="Cheng J.F."/>
            <person name="Chertkov O."/>
            <person name="Bruce D."/>
            <person name="Goodwin L."/>
            <person name="Kuske C."/>
            <person name="Brettin T."/>
            <person name="Detter J.C."/>
            <person name="Han C."/>
            <person name="Pitluck S."/>
            <person name="Pati A."/>
            <person name="Mavrommatis K."/>
            <person name="Ivanova N."/>
            <person name="Ovchinnikova G."/>
            <person name="Chen A."/>
            <person name="Palaniappan K."/>
            <person name="Schneider S."/>
            <person name="Rohde M."/>
            <person name="Chain P."/>
            <person name="D'haeseleer P."/>
            <person name="Goker M."/>
            <person name="Bristow J."/>
            <person name="Eisen J.A."/>
            <person name="Markowitz V."/>
            <person name="Kyrpides N.C."/>
            <person name="Klenk H.P."/>
            <person name="Hugenholtz P."/>
        </authorList>
    </citation>
    <scope>NUCLEOTIDE SEQUENCE [LARGE SCALE GENOMIC DNA]</scope>
    <source>
        <strain evidence="15">ATCC 29202 / DSM 20476 / NCTC 11029 / RHS 1</strain>
    </source>
</reference>
<gene>
    <name evidence="10" type="primary">idi</name>
    <name evidence="14" type="ordered locus">Shel_24100</name>
</gene>
<feature type="transmembrane region" description="Helical" evidence="12">
    <location>
        <begin position="173"/>
        <end position="195"/>
    </location>
</feature>
<feature type="binding site" evidence="10">
    <location>
        <position position="135"/>
    </location>
    <ligand>
        <name>Mn(2+)</name>
        <dbReference type="ChEBI" id="CHEBI:29035"/>
    </ligand>
</feature>
<comment type="pathway">
    <text evidence="1 10">Isoprenoid biosynthesis; dimethylallyl diphosphate biosynthesis; dimethylallyl diphosphate from isopentenyl diphosphate: step 1/1.</text>
</comment>
<dbReference type="SUPFAM" id="SSF55811">
    <property type="entry name" value="Nudix"/>
    <property type="match status" value="1"/>
</dbReference>
<keyword evidence="12" id="KW-0472">Membrane</keyword>
<protein>
    <recommendedName>
        <fullName evidence="3 10">Isopentenyl-diphosphate Delta-isomerase</fullName>
        <shortName evidence="10">IPP isomerase</shortName>
        <ecNumber evidence="3 10">5.3.3.2</ecNumber>
    </recommendedName>
    <alternativeName>
        <fullName evidence="10">IPP:DMAPP isomerase</fullName>
    </alternativeName>
    <alternativeName>
        <fullName evidence="10">Isopentenyl pyrophosphate isomerase</fullName>
    </alternativeName>
</protein>
<evidence type="ECO:0000256" key="11">
    <source>
        <dbReference type="PIRSR" id="PIRSR018427-1"/>
    </source>
</evidence>
<dbReference type="EC" id="5.3.3.2" evidence="3 10"/>
<comment type="similarity">
    <text evidence="2 10">Belongs to the IPP isomerase type 1 family.</text>
</comment>
<dbReference type="InterPro" id="IPR056375">
    <property type="entry name" value="Idi_bact"/>
</dbReference>
<keyword evidence="15" id="KW-1185">Reference proteome</keyword>
<feature type="active site" evidence="10 11">
    <location>
        <position position="89"/>
    </location>
</feature>
<evidence type="ECO:0000256" key="9">
    <source>
        <dbReference type="ARBA" id="ARBA00023235"/>
    </source>
</evidence>
<keyword evidence="5 10" id="KW-0479">Metal-binding</keyword>
<dbReference type="EMBL" id="CP001684">
    <property type="protein sequence ID" value="ACV23418.1"/>
    <property type="molecule type" value="Genomic_DNA"/>
</dbReference>
<dbReference type="PANTHER" id="PTHR10885:SF0">
    <property type="entry name" value="ISOPENTENYL-DIPHOSPHATE DELTA-ISOMERASE"/>
    <property type="match status" value="1"/>
</dbReference>
<dbReference type="UniPathway" id="UPA00059">
    <property type="reaction ID" value="UER00104"/>
</dbReference>
<organism evidence="14 15">
    <name type="scientific">Slackia heliotrinireducens (strain ATCC 29202 / DSM 20476 / NCTC 11029 / RHS 1)</name>
    <name type="common">Peptococcus heliotrinreducens</name>
    <dbReference type="NCBI Taxonomy" id="471855"/>
    <lineage>
        <taxon>Bacteria</taxon>
        <taxon>Bacillati</taxon>
        <taxon>Actinomycetota</taxon>
        <taxon>Coriobacteriia</taxon>
        <taxon>Eggerthellales</taxon>
        <taxon>Eggerthellaceae</taxon>
        <taxon>Slackia</taxon>
    </lineage>
</organism>
<sequence length="197" mass="21830">MNVEHVVECNRQPDPMASDPAKSDELILVDVFDNPVGTASKERVHRESLLHRAFSVVLVRDGASGPEVLVTRRAPCKYHSAGLWTNSCCSHPRVGESTVDAAYRRVAQELGVQARDLREIGSFIYRASFPSGIAEYEYDHVFVGGCEGELRPDPSETDGVRWMPLADLADELIMQPAAFAPWSLTVFPMVLVFLADR</sequence>
<dbReference type="GO" id="GO:0050992">
    <property type="term" value="P:dimethylallyl diphosphate biosynthetic process"/>
    <property type="evidence" value="ECO:0007669"/>
    <property type="project" value="UniProtKB-UniRule"/>
</dbReference>
<feature type="binding site" evidence="10">
    <location>
        <position position="137"/>
    </location>
    <ligand>
        <name>Mn(2+)</name>
        <dbReference type="ChEBI" id="CHEBI:29035"/>
    </ligand>
</feature>
<feature type="binding site" evidence="10">
    <location>
        <position position="91"/>
    </location>
    <ligand>
        <name>Mn(2+)</name>
        <dbReference type="ChEBI" id="CHEBI:29035"/>
    </ligand>
</feature>
<evidence type="ECO:0000256" key="12">
    <source>
        <dbReference type="SAM" id="Phobius"/>
    </source>
</evidence>
<dbReference type="InterPro" id="IPR000086">
    <property type="entry name" value="NUDIX_hydrolase_dom"/>
</dbReference>
<comment type="function">
    <text evidence="10">Catalyzes the 1,3-allylic rearrangement of the homoallylic substrate isopentenyl (IPP) to its highly electrophilic allylic isomer, dimethylallyl diphosphate (DMAPP).</text>
</comment>
<keyword evidence="12" id="KW-0812">Transmembrane</keyword>
<dbReference type="NCBIfam" id="TIGR02150">
    <property type="entry name" value="IPP_isom_1"/>
    <property type="match status" value="1"/>
</dbReference>
<dbReference type="AlphaFoldDB" id="C7N1X7"/>
<dbReference type="Proteomes" id="UP000002026">
    <property type="component" value="Chromosome"/>
</dbReference>
<dbReference type="GO" id="GO:0009240">
    <property type="term" value="P:isopentenyl diphosphate biosynthetic process"/>
    <property type="evidence" value="ECO:0007669"/>
    <property type="project" value="TreeGrafter"/>
</dbReference>
<dbReference type="CDD" id="cd02885">
    <property type="entry name" value="NUDIX_IPP_Isomerase"/>
    <property type="match status" value="1"/>
</dbReference>
<keyword evidence="7 10" id="KW-0464">Manganese</keyword>
<evidence type="ECO:0000256" key="4">
    <source>
        <dbReference type="ARBA" id="ARBA00022490"/>
    </source>
</evidence>
<keyword evidence="9 10" id="KW-0413">Isomerase</keyword>
<keyword evidence="12" id="KW-1133">Transmembrane helix</keyword>
<evidence type="ECO:0000256" key="6">
    <source>
        <dbReference type="ARBA" id="ARBA00022842"/>
    </source>
</evidence>
<feature type="binding site" evidence="10">
    <location>
        <position position="109"/>
    </location>
    <ligand>
        <name>Mg(2+)</name>
        <dbReference type="ChEBI" id="CHEBI:18420"/>
    </ligand>
</feature>
<dbReference type="PROSITE" id="PS51462">
    <property type="entry name" value="NUDIX"/>
    <property type="match status" value="1"/>
</dbReference>
<dbReference type="InterPro" id="IPR011876">
    <property type="entry name" value="IsopentenylPP_isomerase_typ1"/>
</dbReference>
<evidence type="ECO:0000313" key="15">
    <source>
        <dbReference type="Proteomes" id="UP000002026"/>
    </source>
</evidence>
<keyword evidence="6 10" id="KW-0460">Magnesium</keyword>
<dbReference type="GO" id="GO:0046872">
    <property type="term" value="F:metal ion binding"/>
    <property type="evidence" value="ECO:0007669"/>
    <property type="project" value="UniProtKB-KW"/>
</dbReference>
<dbReference type="RefSeq" id="WP_012799518.1">
    <property type="nucleotide sequence ID" value="NC_013165.1"/>
</dbReference>
<feature type="active site" evidence="10 11">
    <location>
        <position position="137"/>
    </location>
</feature>
<evidence type="ECO:0000256" key="2">
    <source>
        <dbReference type="ARBA" id="ARBA00007579"/>
    </source>
</evidence>
<evidence type="ECO:0000256" key="7">
    <source>
        <dbReference type="ARBA" id="ARBA00023211"/>
    </source>
</evidence>
<evidence type="ECO:0000259" key="13">
    <source>
        <dbReference type="PROSITE" id="PS51462"/>
    </source>
</evidence>
<dbReference type="PIRSF" id="PIRSF018427">
    <property type="entry name" value="Isopntndiph_ism"/>
    <property type="match status" value="1"/>
</dbReference>
<comment type="cofactor">
    <cofactor evidence="10">
        <name>Mn(2+)</name>
        <dbReference type="ChEBI" id="CHEBI:29035"/>
    </cofactor>
    <text evidence="10">Binds 1 Mn(2+) ion per subunit.</text>
</comment>